<dbReference type="EMBL" id="PDCK01000040">
    <property type="protein sequence ID" value="PRQ53640.1"/>
    <property type="molecule type" value="Genomic_DNA"/>
</dbReference>
<organism evidence="2 3">
    <name type="scientific">Rosa chinensis</name>
    <name type="common">China rose</name>
    <dbReference type="NCBI Taxonomy" id="74649"/>
    <lineage>
        <taxon>Eukaryota</taxon>
        <taxon>Viridiplantae</taxon>
        <taxon>Streptophyta</taxon>
        <taxon>Embryophyta</taxon>
        <taxon>Tracheophyta</taxon>
        <taxon>Spermatophyta</taxon>
        <taxon>Magnoliopsida</taxon>
        <taxon>eudicotyledons</taxon>
        <taxon>Gunneridae</taxon>
        <taxon>Pentapetalae</taxon>
        <taxon>rosids</taxon>
        <taxon>fabids</taxon>
        <taxon>Rosales</taxon>
        <taxon>Rosaceae</taxon>
        <taxon>Rosoideae</taxon>
        <taxon>Rosoideae incertae sedis</taxon>
        <taxon>Rosa</taxon>
    </lineage>
</organism>
<evidence type="ECO:0000313" key="2">
    <source>
        <dbReference type="EMBL" id="PRQ53640.1"/>
    </source>
</evidence>
<comment type="caution">
    <text evidence="2">The sequence shown here is derived from an EMBL/GenBank/DDBJ whole genome shotgun (WGS) entry which is preliminary data.</text>
</comment>
<accession>A0A2P6S4N3</accession>
<dbReference type="AlphaFoldDB" id="A0A2P6S4N3"/>
<gene>
    <name evidence="2" type="ORF">RchiOBHm_Chr2g0168771</name>
</gene>
<dbReference type="Proteomes" id="UP000238479">
    <property type="component" value="Chromosome 2"/>
</dbReference>
<evidence type="ECO:0000313" key="3">
    <source>
        <dbReference type="Proteomes" id="UP000238479"/>
    </source>
</evidence>
<protein>
    <submittedName>
        <fullName evidence="2">Uncharacterized protein</fullName>
    </submittedName>
</protein>
<evidence type="ECO:0000256" key="1">
    <source>
        <dbReference type="SAM" id="MobiDB-lite"/>
    </source>
</evidence>
<dbReference type="Gramene" id="PRQ53640">
    <property type="protein sequence ID" value="PRQ53640"/>
    <property type="gene ID" value="RchiOBHm_Chr2g0168771"/>
</dbReference>
<keyword evidence="3" id="KW-1185">Reference proteome</keyword>
<feature type="compositionally biased region" description="Basic residues" evidence="1">
    <location>
        <begin position="76"/>
        <end position="86"/>
    </location>
</feature>
<name>A0A2P6S4N3_ROSCH</name>
<proteinExistence type="predicted"/>
<feature type="region of interest" description="Disordered" evidence="1">
    <location>
        <begin position="40"/>
        <end position="86"/>
    </location>
</feature>
<sequence>MVEEESLIDLVDLPAGAPPGFEHVATLAKDVALITGQGVNENTENGFTPVISKSQQKKQRRQATLALDRETPYPKRDRRKNKKYNQ</sequence>
<reference evidence="2 3" key="1">
    <citation type="journal article" date="2018" name="Nat. Genet.">
        <title>The Rosa genome provides new insights in the design of modern roses.</title>
        <authorList>
            <person name="Bendahmane M."/>
        </authorList>
    </citation>
    <scope>NUCLEOTIDE SEQUENCE [LARGE SCALE GENOMIC DNA]</scope>
    <source>
        <strain evidence="3">cv. Old Blush</strain>
    </source>
</reference>